<dbReference type="GO" id="GO:0004984">
    <property type="term" value="F:olfactory receptor activity"/>
    <property type="evidence" value="ECO:0007669"/>
    <property type="project" value="InterPro"/>
</dbReference>
<feature type="transmembrane region" description="Helical" evidence="10">
    <location>
        <begin position="186"/>
        <end position="217"/>
    </location>
</feature>
<keyword evidence="3 10" id="KW-0716">Sensory transduction</keyword>
<evidence type="ECO:0000256" key="3">
    <source>
        <dbReference type="ARBA" id="ARBA00022606"/>
    </source>
</evidence>
<dbReference type="OrthoDB" id="7757313at2759"/>
<comment type="similarity">
    <text evidence="10">Belongs to the insect chemoreceptor superfamily. Heteromeric odorant receptor channel (TC 1.A.69) family.</text>
</comment>
<feature type="transmembrane region" description="Helical" evidence="10">
    <location>
        <begin position="54"/>
        <end position="73"/>
    </location>
</feature>
<evidence type="ECO:0000313" key="11">
    <source>
        <dbReference type="EnsemblMetazoa" id="CPIJ002699-PA"/>
    </source>
</evidence>
<keyword evidence="2" id="KW-1003">Cell membrane</keyword>
<proteinExistence type="inferred from homology"/>
<evidence type="ECO:0000256" key="6">
    <source>
        <dbReference type="ARBA" id="ARBA00022989"/>
    </source>
</evidence>
<evidence type="ECO:0000256" key="9">
    <source>
        <dbReference type="ARBA" id="ARBA00023224"/>
    </source>
</evidence>
<dbReference type="Proteomes" id="UP000002320">
    <property type="component" value="Unassembled WGS sequence"/>
</dbReference>
<dbReference type="InParanoid" id="A0A1S4J813"/>
<dbReference type="EnsemblMetazoa" id="CPIJ002699-RA">
    <property type="protein sequence ID" value="CPIJ002699-PA"/>
    <property type="gene ID" value="CPIJ002699"/>
</dbReference>
<feature type="transmembrane region" description="Helical" evidence="10">
    <location>
        <begin position="273"/>
        <end position="298"/>
    </location>
</feature>
<name>A0A1S4J813_CULQU</name>
<keyword evidence="9 10" id="KW-0807">Transducer</keyword>
<reference evidence="11" key="1">
    <citation type="submission" date="2020-05" db="UniProtKB">
        <authorList>
            <consortium name="EnsemblMetazoa"/>
        </authorList>
    </citation>
    <scope>IDENTIFICATION</scope>
    <source>
        <strain evidence="11">JHB</strain>
    </source>
</reference>
<keyword evidence="12" id="KW-1185">Reference proteome</keyword>
<sequence length="402" mass="47113">MVQVKAKDTLPMRNFAKSYEMYDYNLLFIRWLADFCGVDMMVERYRFNYRTANCVTVLAFGVIASIYSVVFYYPDLFKICEVLIIFGFIVQGSVKFYYGFIHREFYKIQYGRLRRLHYKYRHNQKLNAKLLLLMERIHILSKFLTIVFHLTGLGYSIFPLYMYFAHGERVLMIAMRVPWIDADSNAGYIVTSFLQMVMIVIGCTGLSAADTVILLFVTNLIAYVDVFTDALDALNAMLNADVRDEWKIRRQVRKICTQHQDIIEYESDLDERYIMICFAQVIGSVIGMSGCLFLVYMVRFVPGYFILLTVFCQLLEFCLLGTVLTVKNEQIVEVIYSTNWYLLREPERRCFALMLHKSQNFSEMTIGGFAPLNLETFVSIMNRIYSFFMMLINFIEMDSYAA</sequence>
<dbReference type="VEuPathDB" id="VectorBase:CPIJ002699"/>
<evidence type="ECO:0000256" key="4">
    <source>
        <dbReference type="ARBA" id="ARBA00022692"/>
    </source>
</evidence>
<evidence type="ECO:0000256" key="8">
    <source>
        <dbReference type="ARBA" id="ARBA00023170"/>
    </source>
</evidence>
<evidence type="ECO:0000256" key="7">
    <source>
        <dbReference type="ARBA" id="ARBA00023136"/>
    </source>
</evidence>
<keyword evidence="5 10" id="KW-0552">Olfaction</keyword>
<protein>
    <recommendedName>
        <fullName evidence="10">Odorant receptor</fullName>
    </recommendedName>
</protein>
<dbReference type="GO" id="GO:0005886">
    <property type="term" value="C:plasma membrane"/>
    <property type="evidence" value="ECO:0007669"/>
    <property type="project" value="UniProtKB-SubCell"/>
</dbReference>
<keyword evidence="7 10" id="KW-0472">Membrane</keyword>
<organism evidence="11 12">
    <name type="scientific">Culex quinquefasciatus</name>
    <name type="common">Southern house mosquito</name>
    <name type="synonym">Culex pungens</name>
    <dbReference type="NCBI Taxonomy" id="7176"/>
    <lineage>
        <taxon>Eukaryota</taxon>
        <taxon>Metazoa</taxon>
        <taxon>Ecdysozoa</taxon>
        <taxon>Arthropoda</taxon>
        <taxon>Hexapoda</taxon>
        <taxon>Insecta</taxon>
        <taxon>Pterygota</taxon>
        <taxon>Neoptera</taxon>
        <taxon>Endopterygota</taxon>
        <taxon>Diptera</taxon>
        <taxon>Nematocera</taxon>
        <taxon>Culicoidea</taxon>
        <taxon>Culicidae</taxon>
        <taxon>Culicinae</taxon>
        <taxon>Culicini</taxon>
        <taxon>Culex</taxon>
        <taxon>Culex</taxon>
    </lineage>
</organism>
<dbReference type="PANTHER" id="PTHR21137">
    <property type="entry name" value="ODORANT RECEPTOR"/>
    <property type="match status" value="1"/>
</dbReference>
<dbReference type="FunCoup" id="A0A1S4J813">
    <property type="interactions" value="3"/>
</dbReference>
<comment type="caution">
    <text evidence="10">Lacks conserved residue(s) required for the propagation of feature annotation.</text>
</comment>
<dbReference type="PANTHER" id="PTHR21137:SF35">
    <property type="entry name" value="ODORANT RECEPTOR 19A-RELATED"/>
    <property type="match status" value="1"/>
</dbReference>
<evidence type="ECO:0000256" key="5">
    <source>
        <dbReference type="ARBA" id="ARBA00022725"/>
    </source>
</evidence>
<evidence type="ECO:0000256" key="2">
    <source>
        <dbReference type="ARBA" id="ARBA00022475"/>
    </source>
</evidence>
<evidence type="ECO:0000256" key="1">
    <source>
        <dbReference type="ARBA" id="ARBA00004651"/>
    </source>
</evidence>
<dbReference type="Pfam" id="PF02949">
    <property type="entry name" value="7tm_6"/>
    <property type="match status" value="1"/>
</dbReference>
<dbReference type="InterPro" id="IPR004117">
    <property type="entry name" value="7tm6_olfct_rcpt"/>
</dbReference>
<dbReference type="AlphaFoldDB" id="A0A1S4J813"/>
<evidence type="ECO:0000256" key="10">
    <source>
        <dbReference type="RuleBase" id="RU351113"/>
    </source>
</evidence>
<keyword evidence="6 10" id="KW-1133">Transmembrane helix</keyword>
<feature type="transmembrane region" description="Helical" evidence="10">
    <location>
        <begin position="143"/>
        <end position="166"/>
    </location>
</feature>
<feature type="transmembrane region" description="Helical" evidence="10">
    <location>
        <begin position="79"/>
        <end position="98"/>
    </location>
</feature>
<evidence type="ECO:0000313" key="12">
    <source>
        <dbReference type="Proteomes" id="UP000002320"/>
    </source>
</evidence>
<dbReference type="VEuPathDB" id="VectorBase:CQUJHB008968"/>
<comment type="subcellular location">
    <subcellularLocation>
        <location evidence="1 10">Cell membrane</location>
        <topology evidence="1 10">Multi-pass membrane protein</topology>
    </subcellularLocation>
</comment>
<keyword evidence="4 10" id="KW-0812">Transmembrane</keyword>
<feature type="transmembrane region" description="Helical" evidence="10">
    <location>
        <begin position="304"/>
        <end position="326"/>
    </location>
</feature>
<dbReference type="GO" id="GO:0005549">
    <property type="term" value="F:odorant binding"/>
    <property type="evidence" value="ECO:0007669"/>
    <property type="project" value="InterPro"/>
</dbReference>
<keyword evidence="8 10" id="KW-0675">Receptor</keyword>
<dbReference type="GO" id="GO:0007165">
    <property type="term" value="P:signal transduction"/>
    <property type="evidence" value="ECO:0007669"/>
    <property type="project" value="UniProtKB-KW"/>
</dbReference>
<accession>A0A1S4J813</accession>